<comment type="caution">
    <text evidence="9">The sequence shown here is derived from an EMBL/GenBank/DDBJ whole genome shotgun (WGS) entry which is preliminary data.</text>
</comment>
<evidence type="ECO:0000256" key="5">
    <source>
        <dbReference type="PIRSR" id="PIRSR001430-1"/>
    </source>
</evidence>
<dbReference type="GO" id="GO:0003723">
    <property type="term" value="F:RNA binding"/>
    <property type="evidence" value="ECO:0007669"/>
    <property type="project" value="InterPro"/>
</dbReference>
<evidence type="ECO:0000256" key="6">
    <source>
        <dbReference type="PIRSR" id="PIRSR001430-2"/>
    </source>
</evidence>
<evidence type="ECO:0000256" key="1">
    <source>
        <dbReference type="ARBA" id="ARBA00009375"/>
    </source>
</evidence>
<dbReference type="InterPro" id="IPR020095">
    <property type="entry name" value="PsdUridine_synth_TruA_C"/>
</dbReference>
<dbReference type="HOGENOM" id="CLU_014673_0_2_4"/>
<sequence>MNEMKRIALGIEYDGTGWRGWQTQPDGMTVQDQLEAAIRQFTRMDMATTCAGRTDAGVHATEQVVHLDTGLERLPVSWVRGINSYLPSSIAVRWACEVPGGKDGFHARSSAIARRYRYLVYNSPVRSPLWKNRAGWVFRPLDLEWMREGAGFLLGEHDFSAFRAAECQSITPVKTMNGIGIEKQGNLIVFTFEANAFLHHMIRNIVGSLIVVGKGNRPPKWMKELLESRDRSQAAPTFMPDGLYLSRVFYEEKWGLPQREDVFP</sequence>
<name>C3X4N6_9BURK</name>
<dbReference type="GO" id="GO:0031119">
    <property type="term" value="P:tRNA pseudouridine synthesis"/>
    <property type="evidence" value="ECO:0007669"/>
    <property type="project" value="UniProtKB-UniRule"/>
</dbReference>
<keyword evidence="2 4" id="KW-0819">tRNA processing</keyword>
<dbReference type="PANTHER" id="PTHR11142">
    <property type="entry name" value="PSEUDOURIDYLATE SYNTHASE"/>
    <property type="match status" value="1"/>
</dbReference>
<dbReference type="Gene3D" id="3.30.70.580">
    <property type="entry name" value="Pseudouridine synthase I, catalytic domain, N-terminal subdomain"/>
    <property type="match status" value="1"/>
</dbReference>
<dbReference type="SUPFAM" id="SSF55120">
    <property type="entry name" value="Pseudouridine synthase"/>
    <property type="match status" value="1"/>
</dbReference>
<dbReference type="Proteomes" id="UP000003973">
    <property type="component" value="Unassembled WGS sequence"/>
</dbReference>
<dbReference type="GO" id="GO:0160147">
    <property type="term" value="F:tRNA pseudouridine(38-40) synthase activity"/>
    <property type="evidence" value="ECO:0007669"/>
    <property type="project" value="UniProtKB-EC"/>
</dbReference>
<dbReference type="EMBL" id="ACDP02000006">
    <property type="protein sequence ID" value="EEO28172.1"/>
    <property type="molecule type" value="Genomic_DNA"/>
</dbReference>
<evidence type="ECO:0000256" key="7">
    <source>
        <dbReference type="RuleBase" id="RU003792"/>
    </source>
</evidence>
<dbReference type="InterPro" id="IPR001406">
    <property type="entry name" value="PsdUridine_synth_TruA"/>
</dbReference>
<dbReference type="PIRSF" id="PIRSF001430">
    <property type="entry name" value="tRNA_psdUrid_synth"/>
    <property type="match status" value="1"/>
</dbReference>
<evidence type="ECO:0000256" key="3">
    <source>
        <dbReference type="ARBA" id="ARBA00023235"/>
    </source>
</evidence>
<comment type="catalytic activity">
    <reaction evidence="4 7">
        <text>uridine(38/39/40) in tRNA = pseudouridine(38/39/40) in tRNA</text>
        <dbReference type="Rhea" id="RHEA:22376"/>
        <dbReference type="Rhea" id="RHEA-COMP:10085"/>
        <dbReference type="Rhea" id="RHEA-COMP:10087"/>
        <dbReference type="ChEBI" id="CHEBI:65314"/>
        <dbReference type="ChEBI" id="CHEBI:65315"/>
        <dbReference type="EC" id="5.4.99.12"/>
    </reaction>
</comment>
<comment type="similarity">
    <text evidence="1 4 7">Belongs to the tRNA pseudouridine synthase TruA family.</text>
</comment>
<dbReference type="RefSeq" id="WP_005877685.1">
    <property type="nucleotide sequence ID" value="NZ_CABMNL010000001.1"/>
</dbReference>
<dbReference type="HAMAP" id="MF_00171">
    <property type="entry name" value="TruA"/>
    <property type="match status" value="1"/>
</dbReference>
<evidence type="ECO:0000256" key="2">
    <source>
        <dbReference type="ARBA" id="ARBA00022694"/>
    </source>
</evidence>
<evidence type="ECO:0000259" key="8">
    <source>
        <dbReference type="Pfam" id="PF01416"/>
    </source>
</evidence>
<keyword evidence="10" id="KW-1185">Reference proteome</keyword>
<comment type="subunit">
    <text evidence="4">Homodimer.</text>
</comment>
<evidence type="ECO:0000256" key="4">
    <source>
        <dbReference type="HAMAP-Rule" id="MF_00171"/>
    </source>
</evidence>
<dbReference type="eggNOG" id="COG0101">
    <property type="taxonomic scope" value="Bacteria"/>
</dbReference>
<feature type="domain" description="Pseudouridine synthase I TruA alpha/beta" evidence="8">
    <location>
        <begin position="153"/>
        <end position="251"/>
    </location>
</feature>
<dbReference type="InterPro" id="IPR020103">
    <property type="entry name" value="PsdUridine_synth_cat_dom_sf"/>
</dbReference>
<protein>
    <recommendedName>
        <fullName evidence="4">tRNA pseudouridine synthase A</fullName>
        <ecNumber evidence="4">5.4.99.12</ecNumber>
    </recommendedName>
    <alternativeName>
        <fullName evidence="4">tRNA pseudouridine(38-40) synthase</fullName>
    </alternativeName>
    <alternativeName>
        <fullName evidence="4">tRNA pseudouridylate synthase I</fullName>
    </alternativeName>
    <alternativeName>
        <fullName evidence="4">tRNA-uridine isomerase I</fullName>
    </alternativeName>
</protein>
<comment type="function">
    <text evidence="4">Formation of pseudouridine at positions 38, 39 and 40 in the anticodon stem and loop of transfer RNAs.</text>
</comment>
<organism evidence="9 10">
    <name type="scientific">Oxalobacter paraformigenes</name>
    <dbReference type="NCBI Taxonomy" id="556268"/>
    <lineage>
        <taxon>Bacteria</taxon>
        <taxon>Pseudomonadati</taxon>
        <taxon>Pseudomonadota</taxon>
        <taxon>Betaproteobacteria</taxon>
        <taxon>Burkholderiales</taxon>
        <taxon>Oxalobacteraceae</taxon>
        <taxon>Oxalobacter</taxon>
    </lineage>
</organism>
<dbReference type="InterPro" id="IPR020097">
    <property type="entry name" value="PsdUridine_synth_TruA_a/b_dom"/>
</dbReference>
<accession>C3X4N6</accession>
<reference evidence="9" key="1">
    <citation type="submission" date="2011-10" db="EMBL/GenBank/DDBJ databases">
        <title>The Genome Sequence of Oxalobacter formigenes HOxBLS.</title>
        <authorList>
            <consortium name="The Broad Institute Genome Sequencing Platform"/>
            <person name="Earl A."/>
            <person name="Ward D."/>
            <person name="Feldgarden M."/>
            <person name="Gevers D."/>
            <person name="Allison M.J."/>
            <person name="Humphrey S."/>
            <person name="Young S.K."/>
            <person name="Zeng Q."/>
            <person name="Gargeya S."/>
            <person name="Fitzgerald M."/>
            <person name="Haas B."/>
            <person name="Abouelleil A."/>
            <person name="Alvarado L."/>
            <person name="Arachchi H.M."/>
            <person name="Berlin A."/>
            <person name="Brown A."/>
            <person name="Chapman S.B."/>
            <person name="Chen Z."/>
            <person name="Dunbar C."/>
            <person name="Freedman E."/>
            <person name="Gearin G."/>
            <person name="Goldberg J."/>
            <person name="Griggs A."/>
            <person name="Gujja S."/>
            <person name="Heiman D."/>
            <person name="Howarth C."/>
            <person name="Larson L."/>
            <person name="Lui A."/>
            <person name="MacDonald P.J.P."/>
            <person name="Montmayeur A."/>
            <person name="Murphy C."/>
            <person name="Neiman D."/>
            <person name="Pearson M."/>
            <person name="Priest M."/>
            <person name="Roberts A."/>
            <person name="Saif S."/>
            <person name="Shea T."/>
            <person name="Shenoy N."/>
            <person name="Sisk P."/>
            <person name="Stolte C."/>
            <person name="Sykes S."/>
            <person name="Wortman J."/>
            <person name="Nusbaum C."/>
            <person name="Birren B."/>
        </authorList>
    </citation>
    <scope>NUCLEOTIDE SEQUENCE [LARGE SCALE GENOMIC DNA]</scope>
    <source>
        <strain evidence="9">HOxBLS</strain>
    </source>
</reference>
<dbReference type="NCBIfam" id="TIGR00071">
    <property type="entry name" value="hisT_truA"/>
    <property type="match status" value="1"/>
</dbReference>
<dbReference type="CDD" id="cd02570">
    <property type="entry name" value="PseudoU_synth_EcTruA"/>
    <property type="match status" value="1"/>
</dbReference>
<dbReference type="Gene3D" id="3.30.70.660">
    <property type="entry name" value="Pseudouridine synthase I, catalytic domain, C-terminal subdomain"/>
    <property type="match status" value="1"/>
</dbReference>
<evidence type="ECO:0000313" key="9">
    <source>
        <dbReference type="EMBL" id="EEO28172.1"/>
    </source>
</evidence>
<comment type="caution">
    <text evidence="4">Lacks conserved residue(s) required for the propagation of feature annotation.</text>
</comment>
<dbReference type="FunFam" id="3.30.70.580:FF:000001">
    <property type="entry name" value="tRNA pseudouridine synthase A"/>
    <property type="match status" value="1"/>
</dbReference>
<dbReference type="EC" id="5.4.99.12" evidence="4"/>
<feature type="domain" description="Pseudouridine synthase I TruA alpha/beta" evidence="8">
    <location>
        <begin position="12"/>
        <end position="99"/>
    </location>
</feature>
<proteinExistence type="inferred from homology"/>
<feature type="binding site" evidence="4 6">
    <location>
        <position position="116"/>
    </location>
    <ligand>
        <name>substrate</name>
    </ligand>
</feature>
<dbReference type="AlphaFoldDB" id="C3X4N6"/>
<evidence type="ECO:0000313" key="10">
    <source>
        <dbReference type="Proteomes" id="UP000003973"/>
    </source>
</evidence>
<gene>
    <name evidence="4" type="primary">truA</name>
    <name evidence="9" type="ORF">OFAG_01325</name>
</gene>
<feature type="active site" description="Nucleophile" evidence="4 5">
    <location>
        <position position="55"/>
    </location>
</feature>
<dbReference type="PANTHER" id="PTHR11142:SF0">
    <property type="entry name" value="TRNA PSEUDOURIDINE SYNTHASE-LIKE 1"/>
    <property type="match status" value="1"/>
</dbReference>
<keyword evidence="3 4" id="KW-0413">Isomerase</keyword>
<dbReference type="InterPro" id="IPR020094">
    <property type="entry name" value="TruA/RsuA/RluB/E/F_N"/>
</dbReference>
<dbReference type="Pfam" id="PF01416">
    <property type="entry name" value="PseudoU_synth_1"/>
    <property type="match status" value="2"/>
</dbReference>